<keyword evidence="4 5" id="KW-0472">Membrane</keyword>
<evidence type="ECO:0000256" key="4">
    <source>
        <dbReference type="ARBA" id="ARBA00023136"/>
    </source>
</evidence>
<keyword evidence="3 5" id="KW-1133">Transmembrane helix</keyword>
<dbReference type="PANTHER" id="PTHR23503:SF17">
    <property type="entry name" value="MAJOR FACILITATOR SUPERFAMILY (MFS) PROFILE DOMAIN-CONTAINING PROTEIN"/>
    <property type="match status" value="1"/>
</dbReference>
<protein>
    <recommendedName>
        <fullName evidence="6">Major facilitator superfamily (MFS) profile domain-containing protein</fullName>
    </recommendedName>
</protein>
<comment type="caution">
    <text evidence="7">The sequence shown here is derived from an EMBL/GenBank/DDBJ whole genome shotgun (WGS) entry which is preliminary data.</text>
</comment>
<dbReference type="InterPro" id="IPR020846">
    <property type="entry name" value="MFS_dom"/>
</dbReference>
<evidence type="ECO:0000256" key="3">
    <source>
        <dbReference type="ARBA" id="ARBA00022989"/>
    </source>
</evidence>
<dbReference type="Gene3D" id="1.20.1250.20">
    <property type="entry name" value="MFS general substrate transporter like domains"/>
    <property type="match status" value="1"/>
</dbReference>
<comment type="subcellular location">
    <subcellularLocation>
        <location evidence="1">Membrane</location>
        <topology evidence="1">Multi-pass membrane protein</topology>
    </subcellularLocation>
</comment>
<name>A0AAD5MWK5_PARTN</name>
<accession>A0AAD5MWK5</accession>
<dbReference type="PROSITE" id="PS50850">
    <property type="entry name" value="MFS"/>
    <property type="match status" value="1"/>
</dbReference>
<organism evidence="7 8">
    <name type="scientific">Parelaphostrongylus tenuis</name>
    <name type="common">Meningeal worm</name>
    <dbReference type="NCBI Taxonomy" id="148309"/>
    <lineage>
        <taxon>Eukaryota</taxon>
        <taxon>Metazoa</taxon>
        <taxon>Ecdysozoa</taxon>
        <taxon>Nematoda</taxon>
        <taxon>Chromadorea</taxon>
        <taxon>Rhabditida</taxon>
        <taxon>Rhabditina</taxon>
        <taxon>Rhabditomorpha</taxon>
        <taxon>Strongyloidea</taxon>
        <taxon>Metastrongylidae</taxon>
        <taxon>Parelaphostrongylus</taxon>
    </lineage>
</organism>
<evidence type="ECO:0000313" key="8">
    <source>
        <dbReference type="Proteomes" id="UP001196413"/>
    </source>
</evidence>
<dbReference type="AlphaFoldDB" id="A0AAD5MWK5"/>
<evidence type="ECO:0000256" key="2">
    <source>
        <dbReference type="ARBA" id="ARBA00022692"/>
    </source>
</evidence>
<feature type="domain" description="Major facilitator superfamily (MFS) profile" evidence="6">
    <location>
        <begin position="26"/>
        <end position="147"/>
    </location>
</feature>
<dbReference type="Proteomes" id="UP001196413">
    <property type="component" value="Unassembled WGS sequence"/>
</dbReference>
<gene>
    <name evidence="7" type="ORF">KIN20_008253</name>
</gene>
<evidence type="ECO:0000313" key="7">
    <source>
        <dbReference type="EMBL" id="KAJ1352064.1"/>
    </source>
</evidence>
<dbReference type="GO" id="GO:0016020">
    <property type="term" value="C:membrane"/>
    <property type="evidence" value="ECO:0007669"/>
    <property type="project" value="UniProtKB-SubCell"/>
</dbReference>
<dbReference type="InterPro" id="IPR045263">
    <property type="entry name" value="GLUT"/>
</dbReference>
<evidence type="ECO:0000259" key="6">
    <source>
        <dbReference type="PROSITE" id="PS50850"/>
    </source>
</evidence>
<reference evidence="7" key="1">
    <citation type="submission" date="2021-06" db="EMBL/GenBank/DDBJ databases">
        <title>Parelaphostrongylus tenuis whole genome reference sequence.</title>
        <authorList>
            <person name="Garwood T.J."/>
            <person name="Larsen P.A."/>
            <person name="Fountain-Jones N.M."/>
            <person name="Garbe J.R."/>
            <person name="Macchietto M.G."/>
            <person name="Kania S.A."/>
            <person name="Gerhold R.W."/>
            <person name="Richards J.E."/>
            <person name="Wolf T.M."/>
        </authorList>
    </citation>
    <scope>NUCLEOTIDE SEQUENCE</scope>
    <source>
        <strain evidence="7">MNPRO001-30</strain>
        <tissue evidence="7">Meninges</tissue>
    </source>
</reference>
<dbReference type="EMBL" id="JAHQIW010001298">
    <property type="protein sequence ID" value="KAJ1352064.1"/>
    <property type="molecule type" value="Genomic_DNA"/>
</dbReference>
<dbReference type="InterPro" id="IPR005828">
    <property type="entry name" value="MFS_sugar_transport-like"/>
</dbReference>
<feature type="transmembrane region" description="Helical" evidence="5">
    <location>
        <begin position="20"/>
        <end position="39"/>
    </location>
</feature>
<dbReference type="Pfam" id="PF00083">
    <property type="entry name" value="Sugar_tr"/>
    <property type="match status" value="1"/>
</dbReference>
<feature type="transmembrane region" description="Helical" evidence="5">
    <location>
        <begin position="94"/>
        <end position="117"/>
    </location>
</feature>
<dbReference type="InterPro" id="IPR036259">
    <property type="entry name" value="MFS_trans_sf"/>
</dbReference>
<sequence>MAGPEQREVTDRNMRRAPTLRMILVAIVVSLGGPFHFGYQLLITNPAHSAFVQFLNKTLASELKIAASDGTLRALRVQINLYTLNLKTMSLKQIWSFIVAVLFLGALAGSFSIRLIADNIGRKRGLHLSVGLGVLSATASACSKVVS</sequence>
<proteinExistence type="predicted"/>
<dbReference type="GO" id="GO:0015149">
    <property type="term" value="F:hexose transmembrane transporter activity"/>
    <property type="evidence" value="ECO:0007669"/>
    <property type="project" value="TreeGrafter"/>
</dbReference>
<evidence type="ECO:0000256" key="5">
    <source>
        <dbReference type="SAM" id="Phobius"/>
    </source>
</evidence>
<keyword evidence="8" id="KW-1185">Reference proteome</keyword>
<dbReference type="SUPFAM" id="SSF103473">
    <property type="entry name" value="MFS general substrate transporter"/>
    <property type="match status" value="1"/>
</dbReference>
<evidence type="ECO:0000256" key="1">
    <source>
        <dbReference type="ARBA" id="ARBA00004141"/>
    </source>
</evidence>
<keyword evidence="2 5" id="KW-0812">Transmembrane</keyword>
<dbReference type="PANTHER" id="PTHR23503">
    <property type="entry name" value="SOLUTE CARRIER FAMILY 2"/>
    <property type="match status" value="1"/>
</dbReference>